<organism evidence="4 5">
    <name type="scientific">Pseudozyma hubeiensis (strain SY62)</name>
    <name type="common">Yeast</name>
    <dbReference type="NCBI Taxonomy" id="1305764"/>
    <lineage>
        <taxon>Eukaryota</taxon>
        <taxon>Fungi</taxon>
        <taxon>Dikarya</taxon>
        <taxon>Basidiomycota</taxon>
        <taxon>Ustilaginomycotina</taxon>
        <taxon>Ustilaginomycetes</taxon>
        <taxon>Ustilaginales</taxon>
        <taxon>Ustilaginaceae</taxon>
        <taxon>Pseudozyma</taxon>
    </lineage>
</organism>
<dbReference type="PANTHER" id="PTHR22870:SF466">
    <property type="entry name" value="ANKYRIN REPEAT-CONTAINING PROTEIN"/>
    <property type="match status" value="1"/>
</dbReference>
<sequence length="533" mass="57024">MTETLLVAGSNSGYQLGVGHDQDVRTLQQALCQIGPDTQDVASFPPIGWSVVDVSSGANHTLALVESDAADRDAPEQGARKEVWIAGTGSQGQLGPAHSTSESRPLKVFTRLDLKACLEDCDGVSPTLLSQVSPEPKRIVCGWNCSYIVLAFGEVDRLDHSRQDVLVSFGLHRDNTFGELGCQPRSPSNTAGLSVHEVSFASALTEAGLDADVPFDIVDVAAGLRHGAAILSVGAKVRHQRRIILVGWGSTRQGQVGRVPERPPKQPGPSKRPGSATATIVSEPQIVFDWSMADNGGFRCKLRAGKDHTVVLLQRSSKEEDIELHSIGSNKQGQLLDTSVLLQHKSALEDVVDVSCNWNGTHCLVHRKDGEQVILSCGNNSRGQFGNAKTTARVEADRLTSTDLTTILQQASSNSTTTSSKTALQKLVSGSEHSLLLVERRPTTVGTPLNDSNGGPIVDRQVWGWGWNEHGNLAQGPHDEADRHCPTLLLDGTRSGAAQQQNAYTPLNIWAGCGTSFLLVESTDNKQIGSAID</sequence>
<dbReference type="eggNOG" id="KOG1426">
    <property type="taxonomic scope" value="Eukaryota"/>
</dbReference>
<evidence type="ECO:0000256" key="2">
    <source>
        <dbReference type="PROSITE-ProRule" id="PRU00235"/>
    </source>
</evidence>
<proteinExistence type="predicted"/>
<evidence type="ECO:0000256" key="1">
    <source>
        <dbReference type="ARBA" id="ARBA00022737"/>
    </source>
</evidence>
<feature type="region of interest" description="Disordered" evidence="3">
    <location>
        <begin position="254"/>
        <end position="277"/>
    </location>
</feature>
<gene>
    <name evidence="4" type="ORF">PHSY_002103</name>
</gene>
<dbReference type="PROSITE" id="PS50012">
    <property type="entry name" value="RCC1_3"/>
    <property type="match status" value="1"/>
</dbReference>
<dbReference type="PROSITE" id="PS00626">
    <property type="entry name" value="RCC1_2"/>
    <property type="match status" value="1"/>
</dbReference>
<dbReference type="InterPro" id="IPR051210">
    <property type="entry name" value="Ub_ligase/GEF_domain"/>
</dbReference>
<dbReference type="SUPFAM" id="SSF50985">
    <property type="entry name" value="RCC1/BLIP-II"/>
    <property type="match status" value="1"/>
</dbReference>
<dbReference type="AlphaFoldDB" id="R9P083"/>
<evidence type="ECO:0000313" key="5">
    <source>
        <dbReference type="Proteomes" id="UP000014071"/>
    </source>
</evidence>
<accession>R9P083</accession>
<dbReference type="InterPro" id="IPR009091">
    <property type="entry name" value="RCC1/BLIP-II"/>
</dbReference>
<dbReference type="RefSeq" id="XP_012188118.1">
    <property type="nucleotide sequence ID" value="XM_012332728.1"/>
</dbReference>
<dbReference type="GeneID" id="24107397"/>
<protein>
    <submittedName>
        <fullName evidence="4">Uncharacterized protein</fullName>
    </submittedName>
</protein>
<dbReference type="HOGENOM" id="CLU_035268_0_0_1"/>
<dbReference type="Proteomes" id="UP000014071">
    <property type="component" value="Unassembled WGS sequence"/>
</dbReference>
<evidence type="ECO:0000313" key="4">
    <source>
        <dbReference type="EMBL" id="GAC94531.1"/>
    </source>
</evidence>
<keyword evidence="5" id="KW-1185">Reference proteome</keyword>
<evidence type="ECO:0000256" key="3">
    <source>
        <dbReference type="SAM" id="MobiDB-lite"/>
    </source>
</evidence>
<dbReference type="OrthoDB" id="5370059at2759"/>
<dbReference type="PANTHER" id="PTHR22870">
    <property type="entry name" value="REGULATOR OF CHROMOSOME CONDENSATION"/>
    <property type="match status" value="1"/>
</dbReference>
<name>R9P083_PSEHS</name>
<dbReference type="EMBL" id="DF238784">
    <property type="protein sequence ID" value="GAC94531.1"/>
    <property type="molecule type" value="Genomic_DNA"/>
</dbReference>
<reference evidence="5" key="1">
    <citation type="journal article" date="2013" name="Genome Announc.">
        <title>Draft genome sequence of the basidiomycetous yeast-like fungus Pseudozyma hubeiensis SY62, which produces an abundant amount of the biosurfactant mannosylerythritol lipids.</title>
        <authorList>
            <person name="Konishi M."/>
            <person name="Hatada Y."/>
            <person name="Horiuchi J."/>
        </authorList>
    </citation>
    <scope>NUCLEOTIDE SEQUENCE [LARGE SCALE GENOMIC DNA]</scope>
    <source>
        <strain evidence="5">SY62</strain>
    </source>
</reference>
<dbReference type="InterPro" id="IPR000408">
    <property type="entry name" value="Reg_chr_condens"/>
</dbReference>
<dbReference type="STRING" id="1305764.R9P083"/>
<feature type="repeat" description="RCC1" evidence="2">
    <location>
        <begin position="3"/>
        <end position="67"/>
    </location>
</feature>
<keyword evidence="1" id="KW-0677">Repeat</keyword>
<dbReference type="Gene3D" id="2.130.10.30">
    <property type="entry name" value="Regulator of chromosome condensation 1/beta-lactamase-inhibitor protein II"/>
    <property type="match status" value="2"/>
</dbReference>